<dbReference type="EMBL" id="JABFCZ010000001">
    <property type="protein sequence ID" value="MBD1544794.1"/>
    <property type="molecule type" value="Genomic_DNA"/>
</dbReference>
<name>A0A926S8D5_9HYPH</name>
<keyword evidence="3" id="KW-1003">Cell membrane</keyword>
<dbReference type="AlphaFoldDB" id="A0A926S8D5"/>
<evidence type="ECO:0000256" key="6">
    <source>
        <dbReference type="ARBA" id="ARBA00023136"/>
    </source>
</evidence>
<dbReference type="CDD" id="cd06261">
    <property type="entry name" value="TM_PBP2"/>
    <property type="match status" value="1"/>
</dbReference>
<dbReference type="Proteomes" id="UP000598467">
    <property type="component" value="Unassembled WGS sequence"/>
</dbReference>
<dbReference type="InterPro" id="IPR035906">
    <property type="entry name" value="MetI-like_sf"/>
</dbReference>
<keyword evidence="5 7" id="KW-1133">Transmembrane helix</keyword>
<feature type="transmembrane region" description="Helical" evidence="7">
    <location>
        <begin position="342"/>
        <end position="366"/>
    </location>
</feature>
<evidence type="ECO:0000256" key="2">
    <source>
        <dbReference type="ARBA" id="ARBA00022448"/>
    </source>
</evidence>
<evidence type="ECO:0000256" key="7">
    <source>
        <dbReference type="RuleBase" id="RU363032"/>
    </source>
</evidence>
<dbReference type="PROSITE" id="PS50928">
    <property type="entry name" value="ABC_TM1"/>
    <property type="match status" value="2"/>
</dbReference>
<accession>A0A926S8D5</accession>
<gene>
    <name evidence="9" type="ORF">HK439_00835</name>
</gene>
<organism evidence="9 10">
    <name type="scientific">Roseibium aggregatum</name>
    <dbReference type="NCBI Taxonomy" id="187304"/>
    <lineage>
        <taxon>Bacteria</taxon>
        <taxon>Pseudomonadati</taxon>
        <taxon>Pseudomonadota</taxon>
        <taxon>Alphaproteobacteria</taxon>
        <taxon>Hyphomicrobiales</taxon>
        <taxon>Stappiaceae</taxon>
        <taxon>Roseibium</taxon>
    </lineage>
</organism>
<evidence type="ECO:0000259" key="8">
    <source>
        <dbReference type="PROSITE" id="PS50928"/>
    </source>
</evidence>
<feature type="transmembrane region" description="Helical" evidence="7">
    <location>
        <begin position="386"/>
        <end position="409"/>
    </location>
</feature>
<dbReference type="PANTHER" id="PTHR30183">
    <property type="entry name" value="MOLYBDENUM TRANSPORT SYSTEM PERMEASE PROTEIN MODB"/>
    <property type="match status" value="1"/>
</dbReference>
<dbReference type="PANTHER" id="PTHR30183:SF6">
    <property type="entry name" value="INNER MEMBRANE ABC TRANSPORTER PERMEASE PROTEIN YNJC"/>
    <property type="match status" value="1"/>
</dbReference>
<feature type="transmembrane region" description="Helical" evidence="7">
    <location>
        <begin position="137"/>
        <end position="161"/>
    </location>
</feature>
<dbReference type="Pfam" id="PF00528">
    <property type="entry name" value="BPD_transp_1"/>
    <property type="match status" value="1"/>
</dbReference>
<dbReference type="SUPFAM" id="SSF161098">
    <property type="entry name" value="MetI-like"/>
    <property type="match status" value="2"/>
</dbReference>
<dbReference type="Gene3D" id="1.10.3720.10">
    <property type="entry name" value="MetI-like"/>
    <property type="match status" value="2"/>
</dbReference>
<keyword evidence="6 7" id="KW-0472">Membrane</keyword>
<evidence type="ECO:0000256" key="4">
    <source>
        <dbReference type="ARBA" id="ARBA00022692"/>
    </source>
</evidence>
<proteinExistence type="inferred from homology"/>
<feature type="transmembrane region" description="Helical" evidence="7">
    <location>
        <begin position="248"/>
        <end position="273"/>
    </location>
</feature>
<feature type="transmembrane region" description="Helical" evidence="7">
    <location>
        <begin position="415"/>
        <end position="434"/>
    </location>
</feature>
<evidence type="ECO:0000313" key="9">
    <source>
        <dbReference type="EMBL" id="MBD1544794.1"/>
    </source>
</evidence>
<comment type="subcellular location">
    <subcellularLocation>
        <location evidence="1 7">Cell membrane</location>
        <topology evidence="1 7">Multi-pass membrane protein</topology>
    </subcellularLocation>
</comment>
<keyword evidence="4 7" id="KW-0812">Transmembrane</keyword>
<feature type="transmembrane region" description="Helical" evidence="7">
    <location>
        <begin position="518"/>
        <end position="543"/>
    </location>
</feature>
<dbReference type="GO" id="GO:0005886">
    <property type="term" value="C:plasma membrane"/>
    <property type="evidence" value="ECO:0007669"/>
    <property type="project" value="UniProtKB-SubCell"/>
</dbReference>
<reference evidence="9" key="1">
    <citation type="submission" date="2020-05" db="EMBL/GenBank/DDBJ databases">
        <title>Identification of trans-AT polyketide cluster in two marine bacteria, producers of a novel glutaramide-containing polyketide sesbanimide D and analogs.</title>
        <authorList>
            <person name="Kacar D."/>
            <person name="Rodriguez P."/>
            <person name="Canedo L."/>
            <person name="Gonzalez E."/>
            <person name="Galan B."/>
            <person name="De La Calle F."/>
            <person name="Garcia J.L."/>
        </authorList>
    </citation>
    <scope>NUCLEOTIDE SEQUENCE</scope>
    <source>
        <strain evidence="9">PHM038</strain>
    </source>
</reference>
<evidence type="ECO:0000256" key="5">
    <source>
        <dbReference type="ARBA" id="ARBA00022989"/>
    </source>
</evidence>
<sequence>MLLLIAGPVCLGLAGTLLPAFGYLPALGGSVLSLDPFRAVLSEPGIGLSLALSLGTGLAATAISLAIVALFTAAWFETRVFKAMTRFLSPLLSVPHAAAAIGLAFVIAPSGLIVRLLSPWATGFDRPPDLLIIHDPLGLTMTAGLIAKEVPFLFLMTLAALPQTEARRHLRIAANLGYGRMAGFFKVALPQIYPQIRLPVLAVLAYSTSVVDVARILGPTTPAPLAPRIIDWMADADPALRLQASAGAVLQLLLSVGAILIWRFGEILCSRIARSGRSSGRRYSRDAAMRQMAAVPVGLLIAAMVAALAALALWSLTAGWWFPQAFPTALTLRHWAGLFPGGSHLVGDTLLIALPAAVVAIALIVWQLELWTRTGPRRRHAAFRNLMFLPLLVPQISFLFGLQVLFLVAGWDGTYVAVALTHLVFVLPYVFLALSDPWDHLDPRLAKVAATLGASQNRILWSIRLPMLLRPLMVAAAIGFAVSIGQYLPTLMIGAGRIATITTESVALASGGSRSVAAVYAMLQLMLPLLGFVLASVVPAIAFRHRLALRLQR</sequence>
<feature type="transmembrane region" description="Helical" evidence="7">
    <location>
        <begin position="97"/>
        <end position="117"/>
    </location>
</feature>
<feature type="transmembrane region" description="Helical" evidence="7">
    <location>
        <begin position="294"/>
        <end position="322"/>
    </location>
</feature>
<protein>
    <submittedName>
        <fullName evidence="9">ABC transporter permease subunit</fullName>
    </submittedName>
</protein>
<comment type="caution">
    <text evidence="9">The sequence shown here is derived from an EMBL/GenBank/DDBJ whole genome shotgun (WGS) entry which is preliminary data.</text>
</comment>
<dbReference type="InterPro" id="IPR000515">
    <property type="entry name" value="MetI-like"/>
</dbReference>
<evidence type="ECO:0000313" key="10">
    <source>
        <dbReference type="Proteomes" id="UP000598467"/>
    </source>
</evidence>
<evidence type="ECO:0000256" key="3">
    <source>
        <dbReference type="ARBA" id="ARBA00022475"/>
    </source>
</evidence>
<feature type="transmembrane region" description="Helical" evidence="7">
    <location>
        <begin position="46"/>
        <end position="76"/>
    </location>
</feature>
<feature type="transmembrane region" description="Helical" evidence="7">
    <location>
        <begin position="468"/>
        <end position="488"/>
    </location>
</feature>
<feature type="transmembrane region" description="Helical" evidence="7">
    <location>
        <begin position="198"/>
        <end position="218"/>
    </location>
</feature>
<comment type="similarity">
    <text evidence="7">Belongs to the binding-protein-dependent transport system permease family.</text>
</comment>
<feature type="domain" description="ABC transmembrane type-1" evidence="8">
    <location>
        <begin position="46"/>
        <end position="262"/>
    </location>
</feature>
<keyword evidence="2 7" id="KW-0813">Transport</keyword>
<feature type="domain" description="ABC transmembrane type-1" evidence="8">
    <location>
        <begin position="346"/>
        <end position="535"/>
    </location>
</feature>
<evidence type="ECO:0000256" key="1">
    <source>
        <dbReference type="ARBA" id="ARBA00004651"/>
    </source>
</evidence>
<dbReference type="GO" id="GO:0055085">
    <property type="term" value="P:transmembrane transport"/>
    <property type="evidence" value="ECO:0007669"/>
    <property type="project" value="InterPro"/>
</dbReference>